<keyword evidence="3 6" id="KW-0378">Hydrolase</keyword>
<dbReference type="Pfam" id="PF00128">
    <property type="entry name" value="Alpha-amylase"/>
    <property type="match status" value="1"/>
</dbReference>
<dbReference type="Gene3D" id="3.20.20.80">
    <property type="entry name" value="Glycosidases"/>
    <property type="match status" value="1"/>
</dbReference>
<evidence type="ECO:0000256" key="1">
    <source>
        <dbReference type="ARBA" id="ARBA00004496"/>
    </source>
</evidence>
<dbReference type="FunFam" id="3.90.400.10:FF:000002">
    <property type="entry name" value="Sucrose isomerase"/>
    <property type="match status" value="1"/>
</dbReference>
<dbReference type="Gene3D" id="2.60.40.1180">
    <property type="entry name" value="Golgi alpha-mannosidase II"/>
    <property type="match status" value="1"/>
</dbReference>
<dbReference type="FunFam" id="3.20.20.80:FF:000064">
    <property type="entry name" value="Oligo-1,6-glucosidase"/>
    <property type="match status" value="2"/>
</dbReference>
<dbReference type="InterPro" id="IPR013780">
    <property type="entry name" value="Glyco_hydro_b"/>
</dbReference>
<dbReference type="FunFam" id="2.60.40.1180:FF:000007">
    <property type="entry name" value="Sucrose isomerase"/>
    <property type="match status" value="1"/>
</dbReference>
<dbReference type="AlphaFoldDB" id="A0A1W5ZZX3"/>
<dbReference type="OrthoDB" id="9805159at2"/>
<dbReference type="SUPFAM" id="SSF51445">
    <property type="entry name" value="(Trans)glycosidases"/>
    <property type="match status" value="1"/>
</dbReference>
<dbReference type="GO" id="GO:0009313">
    <property type="term" value="P:oligosaccharide catabolic process"/>
    <property type="evidence" value="ECO:0007669"/>
    <property type="project" value="TreeGrafter"/>
</dbReference>
<evidence type="ECO:0000256" key="4">
    <source>
        <dbReference type="ARBA" id="ARBA00023295"/>
    </source>
</evidence>
<sequence length="557" mass="65513">MEQKWWKESIVYQVYPRSFMDSNGDGIGDIQGIIQKLDYLKNLGIDVIWICPMYKSPNDDNGYDISDYKDIMEEFGCMEDFNELLEEVHIRDMKLIIDLVINHTSDEHPWFIESSSSKENPKRDWYIWQKGKNGHPPNNWESIFGGSIWEYDEQTEEYYMHLFSRRQPDLNWENPNVRNALYNMVNWWLDKGIDGFRIDAISHIKRQPGFPDMPNPEKLDVVPAAKYTTNVKGIENFLSEFSNETVKNYDVMTVGEAGGVSVEDSEFWVSEENGCFDMIFQFDHVGLWDKGTQNNNEILGFKQALTKWQEGLQGKGWNALFLENHDLPRSVSCWGDEELYWKESSKMLATVYFLMQGTPFIYQGQEIGMTNVRFDNIEDYNDVGMLNYYKLKKQEGRSHEDLMEVVWSKCRDNSRTPMQWNSDDNAGFSTSKSTWLKLNQNYVSINVDAQMEEENSIFNYYKDLIQLRKKHKLFVYGSYQLLLPDHPEVFAYLRDFQGQKGLIICNMTDRRTNFQLPNGLNFDQASLELTNYITKQSTLKKEMTFEPFESCVYLFNK</sequence>
<organism evidence="6 7">
    <name type="scientific">Halobacillus mangrovi</name>
    <dbReference type="NCBI Taxonomy" id="402384"/>
    <lineage>
        <taxon>Bacteria</taxon>
        <taxon>Bacillati</taxon>
        <taxon>Bacillota</taxon>
        <taxon>Bacilli</taxon>
        <taxon>Bacillales</taxon>
        <taxon>Bacillaceae</taxon>
        <taxon>Halobacillus</taxon>
    </lineage>
</organism>
<dbReference type="KEGG" id="hmn:HM131_19005"/>
<dbReference type="PANTHER" id="PTHR10357">
    <property type="entry name" value="ALPHA-AMYLASE FAMILY MEMBER"/>
    <property type="match status" value="1"/>
</dbReference>
<proteinExistence type="inferred from homology"/>
<dbReference type="NCBIfam" id="NF008183">
    <property type="entry name" value="PRK10933.1"/>
    <property type="match status" value="1"/>
</dbReference>
<comment type="subcellular location">
    <subcellularLocation>
        <location evidence="1">Cytoplasm</location>
    </subcellularLocation>
</comment>
<keyword evidence="4" id="KW-0326">Glycosidase</keyword>
<dbReference type="Proteomes" id="UP000192527">
    <property type="component" value="Chromosome"/>
</dbReference>
<accession>A0A1W5ZZX3</accession>
<dbReference type="InterPro" id="IPR006047">
    <property type="entry name" value="GH13_cat_dom"/>
</dbReference>
<dbReference type="GO" id="GO:0005737">
    <property type="term" value="C:cytoplasm"/>
    <property type="evidence" value="ECO:0007669"/>
    <property type="project" value="UniProtKB-SubCell"/>
</dbReference>
<name>A0A1W5ZZX3_9BACI</name>
<evidence type="ECO:0000259" key="5">
    <source>
        <dbReference type="SMART" id="SM00642"/>
    </source>
</evidence>
<keyword evidence="7" id="KW-1185">Reference proteome</keyword>
<evidence type="ECO:0000313" key="7">
    <source>
        <dbReference type="Proteomes" id="UP000192527"/>
    </source>
</evidence>
<dbReference type="Gene3D" id="3.90.400.10">
    <property type="entry name" value="Oligo-1,6-glucosidase, Domain 2"/>
    <property type="match status" value="1"/>
</dbReference>
<evidence type="ECO:0000313" key="6">
    <source>
        <dbReference type="EMBL" id="ARI78797.1"/>
    </source>
</evidence>
<dbReference type="InterPro" id="IPR045857">
    <property type="entry name" value="O16G_dom_2"/>
</dbReference>
<evidence type="ECO:0000256" key="3">
    <source>
        <dbReference type="ARBA" id="ARBA00022801"/>
    </source>
</evidence>
<dbReference type="PANTHER" id="PTHR10357:SF178">
    <property type="entry name" value="OLIGO-1,6-GLUCOSIDASE 3-RELATED"/>
    <property type="match status" value="1"/>
</dbReference>
<dbReference type="RefSeq" id="WP_085031256.1">
    <property type="nucleotide sequence ID" value="NZ_CP020772.1"/>
</dbReference>
<gene>
    <name evidence="6" type="ORF">HM131_19005</name>
</gene>
<comment type="similarity">
    <text evidence="2">Belongs to the glycosyl hydrolase 13 family.</text>
</comment>
<dbReference type="SMART" id="SM00642">
    <property type="entry name" value="Aamy"/>
    <property type="match status" value="1"/>
</dbReference>
<reference evidence="6 7" key="1">
    <citation type="submission" date="2017-04" db="EMBL/GenBank/DDBJ databases">
        <title>The whole genome sequencing and assembly of Halobacillus mangrovi strain.</title>
        <authorList>
            <person name="Lee S.-J."/>
            <person name="Park M.-K."/>
            <person name="Kim J.-Y."/>
            <person name="Lee Y.-J."/>
            <person name="Yi H."/>
            <person name="Bahn Y.-S."/>
            <person name="Kim J.F."/>
            <person name="Lee D.-W."/>
        </authorList>
    </citation>
    <scope>NUCLEOTIDE SEQUENCE [LARGE SCALE GENOMIC DNA]</scope>
    <source>
        <strain evidence="6 7">KTB 131</strain>
    </source>
</reference>
<dbReference type="CDD" id="cd11333">
    <property type="entry name" value="AmyAc_SI_OligoGlu_DGase"/>
    <property type="match status" value="1"/>
</dbReference>
<evidence type="ECO:0000256" key="2">
    <source>
        <dbReference type="ARBA" id="ARBA00008061"/>
    </source>
</evidence>
<dbReference type="STRING" id="402384.HM131_19005"/>
<protein>
    <submittedName>
        <fullName evidence="6">Glucohydrolase</fullName>
    </submittedName>
</protein>
<dbReference type="GO" id="GO:0004556">
    <property type="term" value="F:alpha-amylase activity"/>
    <property type="evidence" value="ECO:0007669"/>
    <property type="project" value="TreeGrafter"/>
</dbReference>
<dbReference type="SUPFAM" id="SSF51011">
    <property type="entry name" value="Glycosyl hydrolase domain"/>
    <property type="match status" value="1"/>
</dbReference>
<dbReference type="InterPro" id="IPR017853">
    <property type="entry name" value="GH"/>
</dbReference>
<dbReference type="EMBL" id="CP020772">
    <property type="protein sequence ID" value="ARI78797.1"/>
    <property type="molecule type" value="Genomic_DNA"/>
</dbReference>
<feature type="domain" description="Glycosyl hydrolase family 13 catalytic" evidence="5">
    <location>
        <begin position="13"/>
        <end position="415"/>
    </location>
</feature>